<evidence type="ECO:0000256" key="6">
    <source>
        <dbReference type="ARBA" id="ARBA00035188"/>
    </source>
</evidence>
<dbReference type="GO" id="GO:0003735">
    <property type="term" value="F:structural constituent of ribosome"/>
    <property type="evidence" value="ECO:0007669"/>
    <property type="project" value="InterPro"/>
</dbReference>
<feature type="domain" description="Ribosomal protein/NADH dehydrogenase" evidence="7">
    <location>
        <begin position="32"/>
        <end position="105"/>
    </location>
</feature>
<reference evidence="8" key="1">
    <citation type="journal article" date="2020" name="Stud. Mycol.">
        <title>101 Dothideomycetes genomes: a test case for predicting lifestyles and emergence of pathogens.</title>
        <authorList>
            <person name="Haridas S."/>
            <person name="Albert R."/>
            <person name="Binder M."/>
            <person name="Bloem J."/>
            <person name="Labutti K."/>
            <person name="Salamov A."/>
            <person name="Andreopoulos B."/>
            <person name="Baker S."/>
            <person name="Barry K."/>
            <person name="Bills G."/>
            <person name="Bluhm B."/>
            <person name="Cannon C."/>
            <person name="Castanera R."/>
            <person name="Culley D."/>
            <person name="Daum C."/>
            <person name="Ezra D."/>
            <person name="Gonzalez J."/>
            <person name="Henrissat B."/>
            <person name="Kuo A."/>
            <person name="Liang C."/>
            <person name="Lipzen A."/>
            <person name="Lutzoni F."/>
            <person name="Magnuson J."/>
            <person name="Mondo S."/>
            <person name="Nolan M."/>
            <person name="Ohm R."/>
            <person name="Pangilinan J."/>
            <person name="Park H.-J."/>
            <person name="Ramirez L."/>
            <person name="Alfaro M."/>
            <person name="Sun H."/>
            <person name="Tritt A."/>
            <person name="Yoshinaga Y."/>
            <person name="Zwiers L.-H."/>
            <person name="Turgeon B."/>
            <person name="Goodwin S."/>
            <person name="Spatafora J."/>
            <person name="Crous P."/>
            <person name="Grigoriev I."/>
        </authorList>
    </citation>
    <scope>NUCLEOTIDE SEQUENCE</scope>
    <source>
        <strain evidence="8">CBS 480.64</strain>
    </source>
</reference>
<keyword evidence="9" id="KW-1185">Reference proteome</keyword>
<evidence type="ECO:0000256" key="3">
    <source>
        <dbReference type="ARBA" id="ARBA00022980"/>
    </source>
</evidence>
<dbReference type="InterPro" id="IPR039927">
    <property type="entry name" value="Ribosomal_mL43"/>
</dbReference>
<evidence type="ECO:0000256" key="5">
    <source>
        <dbReference type="ARBA" id="ARBA00023274"/>
    </source>
</evidence>
<dbReference type="SMART" id="SM00916">
    <property type="entry name" value="L51_S25_CI-B8"/>
    <property type="match status" value="1"/>
</dbReference>
<dbReference type="PANTHER" id="PTHR21396:SF2">
    <property type="entry name" value="LARGE RIBOSOMAL SUBUNIT PROTEIN ML43"/>
    <property type="match status" value="1"/>
</dbReference>
<dbReference type="GO" id="GO:0005762">
    <property type="term" value="C:mitochondrial large ribosomal subunit"/>
    <property type="evidence" value="ECO:0007669"/>
    <property type="project" value="TreeGrafter"/>
</dbReference>
<dbReference type="GO" id="GO:0032543">
    <property type="term" value="P:mitochondrial translation"/>
    <property type="evidence" value="ECO:0007669"/>
    <property type="project" value="InterPro"/>
</dbReference>
<dbReference type="Pfam" id="PF05047">
    <property type="entry name" value="L51_S25_CI-B8"/>
    <property type="match status" value="1"/>
</dbReference>
<dbReference type="Proteomes" id="UP000799421">
    <property type="component" value="Unassembled WGS sequence"/>
</dbReference>
<protein>
    <recommendedName>
        <fullName evidence="6">Large ribosomal subunit protein mL43</fullName>
    </recommendedName>
</protein>
<sequence length="137" mass="15149">MTVTAIRTIAKAQNGVGYFILACKKIDFHYCDWAGSSRGMNAFIKHSLKSFAQANPAIEITVSPRPGKHPVMIGTYINGEQKPICVRNLEPSAILQKAELLKNATGGRLKKQKKPVNSANESIRGVWSPFHDAEWKI</sequence>
<dbReference type="SUPFAM" id="SSF52833">
    <property type="entry name" value="Thioredoxin-like"/>
    <property type="match status" value="1"/>
</dbReference>
<dbReference type="PROSITE" id="PS51257">
    <property type="entry name" value="PROKAR_LIPOPROTEIN"/>
    <property type="match status" value="1"/>
</dbReference>
<evidence type="ECO:0000256" key="2">
    <source>
        <dbReference type="ARBA" id="ARBA00006073"/>
    </source>
</evidence>
<dbReference type="AlphaFoldDB" id="A0A6A7BVJ8"/>
<dbReference type="PANTHER" id="PTHR21396">
    <property type="entry name" value="39S RIBOSOMAL PROTEIN L43"/>
    <property type="match status" value="1"/>
</dbReference>
<proteinExistence type="inferred from homology"/>
<dbReference type="EMBL" id="MU005997">
    <property type="protein sequence ID" value="KAF2859112.1"/>
    <property type="molecule type" value="Genomic_DNA"/>
</dbReference>
<comment type="subcellular location">
    <subcellularLocation>
        <location evidence="1">Mitochondrion</location>
    </subcellularLocation>
</comment>
<name>A0A6A7BVJ8_9PEZI</name>
<keyword evidence="3" id="KW-0689">Ribosomal protein</keyword>
<dbReference type="OrthoDB" id="88at2759"/>
<accession>A0A6A7BVJ8</accession>
<dbReference type="InterPro" id="IPR007741">
    <property type="entry name" value="Ribosomal_mL43/mS25/NADH_DH"/>
</dbReference>
<evidence type="ECO:0000256" key="4">
    <source>
        <dbReference type="ARBA" id="ARBA00023128"/>
    </source>
</evidence>
<keyword evidence="5" id="KW-0687">Ribonucleoprotein</keyword>
<comment type="similarity">
    <text evidence="2">Belongs to the mitochondrion-specific ribosomal protein mL43 family.</text>
</comment>
<dbReference type="FunFam" id="3.40.30.10:FF:000173">
    <property type="entry name" value="Mitochondrial 54S ribosomal protein"/>
    <property type="match status" value="1"/>
</dbReference>
<gene>
    <name evidence="8" type="ORF">K470DRAFT_300458</name>
</gene>
<keyword evidence="4" id="KW-0496">Mitochondrion</keyword>
<evidence type="ECO:0000256" key="1">
    <source>
        <dbReference type="ARBA" id="ARBA00004173"/>
    </source>
</evidence>
<evidence type="ECO:0000313" key="8">
    <source>
        <dbReference type="EMBL" id="KAF2859112.1"/>
    </source>
</evidence>
<evidence type="ECO:0000259" key="7">
    <source>
        <dbReference type="SMART" id="SM00916"/>
    </source>
</evidence>
<dbReference type="InterPro" id="IPR036249">
    <property type="entry name" value="Thioredoxin-like_sf"/>
</dbReference>
<evidence type="ECO:0000313" key="9">
    <source>
        <dbReference type="Proteomes" id="UP000799421"/>
    </source>
</evidence>
<organism evidence="8 9">
    <name type="scientific">Piedraia hortae CBS 480.64</name>
    <dbReference type="NCBI Taxonomy" id="1314780"/>
    <lineage>
        <taxon>Eukaryota</taxon>
        <taxon>Fungi</taxon>
        <taxon>Dikarya</taxon>
        <taxon>Ascomycota</taxon>
        <taxon>Pezizomycotina</taxon>
        <taxon>Dothideomycetes</taxon>
        <taxon>Dothideomycetidae</taxon>
        <taxon>Capnodiales</taxon>
        <taxon>Piedraiaceae</taxon>
        <taxon>Piedraia</taxon>
    </lineage>
</organism>
<dbReference type="Gene3D" id="3.40.30.10">
    <property type="entry name" value="Glutaredoxin"/>
    <property type="match status" value="1"/>
</dbReference>